<dbReference type="EMBL" id="MK071999">
    <property type="protein sequence ID" value="AYV76850.1"/>
    <property type="molecule type" value="Genomic_DNA"/>
</dbReference>
<proteinExistence type="predicted"/>
<gene>
    <name evidence="3" type="ORF">Barrevirus2_3</name>
</gene>
<reference evidence="3" key="1">
    <citation type="submission" date="2018-10" db="EMBL/GenBank/DDBJ databases">
        <title>Hidden diversity of soil giant viruses.</title>
        <authorList>
            <person name="Schulz F."/>
            <person name="Alteio L."/>
            <person name="Goudeau D."/>
            <person name="Ryan E.M."/>
            <person name="Malmstrom R.R."/>
            <person name="Blanchard J."/>
            <person name="Woyke T."/>
        </authorList>
    </citation>
    <scope>NUCLEOTIDE SEQUENCE</scope>
    <source>
        <strain evidence="3">BAV1</strain>
    </source>
</reference>
<organism evidence="3">
    <name type="scientific">Barrevirus sp</name>
    <dbReference type="NCBI Taxonomy" id="2487763"/>
    <lineage>
        <taxon>Viruses</taxon>
        <taxon>Varidnaviria</taxon>
        <taxon>Bamfordvirae</taxon>
        <taxon>Nucleocytoviricota</taxon>
        <taxon>Megaviricetes</taxon>
        <taxon>Imitervirales</taxon>
        <taxon>Mimiviridae</taxon>
        <taxon>Klosneuvirinae</taxon>
    </lineage>
</organism>
<evidence type="ECO:0000313" key="3">
    <source>
        <dbReference type="EMBL" id="AYV76850.1"/>
    </source>
</evidence>
<accession>A0A3G4ZPM3</accession>
<feature type="region of interest" description="Disordered" evidence="1">
    <location>
        <begin position="14"/>
        <end position="36"/>
    </location>
</feature>
<sequence>MDISMAGTSIGNLRGLQPGFNSGGGGGGLPEPNEANRQPYIKQKEKEPDDFDIEELTRDINDNMIIDEAFSNDASEIDPNTSNKSHNIYDYIKEPLLLLIIYLILSQATVKLFAANYIPYLNPGPDGSVPFIGILIYGILLVTIYFLSKKLLL</sequence>
<keyword evidence="2" id="KW-0812">Transmembrane</keyword>
<feature type="transmembrane region" description="Helical" evidence="2">
    <location>
        <begin position="130"/>
        <end position="148"/>
    </location>
</feature>
<name>A0A3G4ZPM3_9VIRU</name>
<keyword evidence="2" id="KW-1133">Transmembrane helix</keyword>
<keyword evidence="2" id="KW-0472">Membrane</keyword>
<evidence type="ECO:0000256" key="1">
    <source>
        <dbReference type="SAM" id="MobiDB-lite"/>
    </source>
</evidence>
<feature type="transmembrane region" description="Helical" evidence="2">
    <location>
        <begin position="96"/>
        <end position="118"/>
    </location>
</feature>
<protein>
    <submittedName>
        <fullName evidence="3">Uncharacterized protein</fullName>
    </submittedName>
</protein>
<evidence type="ECO:0000256" key="2">
    <source>
        <dbReference type="SAM" id="Phobius"/>
    </source>
</evidence>